<dbReference type="InterPro" id="IPR023214">
    <property type="entry name" value="HAD_sf"/>
</dbReference>
<dbReference type="InterPro" id="IPR036412">
    <property type="entry name" value="HAD-like_sf"/>
</dbReference>
<dbReference type="SUPFAM" id="SSF56784">
    <property type="entry name" value="HAD-like"/>
    <property type="match status" value="1"/>
</dbReference>
<protein>
    <recommendedName>
        <fullName evidence="7">Nephrocystin 3-like N-terminal domain-containing protein</fullName>
    </recommendedName>
</protein>
<evidence type="ECO:0000256" key="6">
    <source>
        <dbReference type="PROSITE-ProRule" id="PRU00023"/>
    </source>
</evidence>
<comment type="cofactor">
    <cofactor evidence="1">
        <name>Mg(2+)</name>
        <dbReference type="ChEBI" id="CHEBI:18420"/>
    </cofactor>
</comment>
<evidence type="ECO:0000256" key="3">
    <source>
        <dbReference type="ARBA" id="ARBA00022737"/>
    </source>
</evidence>
<evidence type="ECO:0000256" key="2">
    <source>
        <dbReference type="ARBA" id="ARBA00022723"/>
    </source>
</evidence>
<dbReference type="EMBL" id="JAAOAS010000362">
    <property type="protein sequence ID" value="KAF5578265.1"/>
    <property type="molecule type" value="Genomic_DNA"/>
</dbReference>
<dbReference type="PANTHER" id="PTHR46470">
    <property type="entry name" value="N-ACYLNEURAMINATE-9-PHOSPHATASE"/>
    <property type="match status" value="1"/>
</dbReference>
<keyword evidence="9" id="KW-1185">Reference proteome</keyword>
<dbReference type="InterPro" id="IPR006439">
    <property type="entry name" value="HAD-SF_hydro_IA"/>
</dbReference>
<dbReference type="SMART" id="SM00248">
    <property type="entry name" value="ANK"/>
    <property type="match status" value="4"/>
</dbReference>
<dbReference type="Pfam" id="PF24883">
    <property type="entry name" value="NPHP3_N"/>
    <property type="match status" value="1"/>
</dbReference>
<dbReference type="InterPro" id="IPR002110">
    <property type="entry name" value="Ankyrin_rpt"/>
</dbReference>
<evidence type="ECO:0000256" key="4">
    <source>
        <dbReference type="ARBA" id="ARBA00022801"/>
    </source>
</evidence>
<evidence type="ECO:0000256" key="1">
    <source>
        <dbReference type="ARBA" id="ARBA00001946"/>
    </source>
</evidence>
<dbReference type="GO" id="GO:0016791">
    <property type="term" value="F:phosphatase activity"/>
    <property type="evidence" value="ECO:0007669"/>
    <property type="project" value="UniProtKB-ARBA"/>
</dbReference>
<feature type="repeat" description="ANK" evidence="6">
    <location>
        <begin position="386"/>
        <end position="407"/>
    </location>
</feature>
<keyword evidence="3" id="KW-0677">Repeat</keyword>
<evidence type="ECO:0000259" key="7">
    <source>
        <dbReference type="Pfam" id="PF24883"/>
    </source>
</evidence>
<evidence type="ECO:0000256" key="5">
    <source>
        <dbReference type="ARBA" id="ARBA00022842"/>
    </source>
</evidence>
<reference evidence="8 9" key="1">
    <citation type="submission" date="2020-05" db="EMBL/GenBank/DDBJ databases">
        <title>Identification and distribution of gene clusters putatively required for synthesis of sphingolipid metabolism inhibitors in phylogenetically diverse species of the filamentous fungus Fusarium.</title>
        <authorList>
            <person name="Kim H.-S."/>
            <person name="Busman M."/>
            <person name="Brown D.W."/>
            <person name="Divon H."/>
            <person name="Uhlig S."/>
            <person name="Proctor R.H."/>
        </authorList>
    </citation>
    <scope>NUCLEOTIDE SEQUENCE [LARGE SCALE GENOMIC DNA]</scope>
    <source>
        <strain evidence="8 9">NRRL 36939</strain>
    </source>
</reference>
<dbReference type="SUPFAM" id="SSF48403">
    <property type="entry name" value="Ankyrin repeat"/>
    <property type="match status" value="1"/>
</dbReference>
<comment type="caution">
    <text evidence="8">The sequence shown here is derived from an EMBL/GenBank/DDBJ whole genome shotgun (WGS) entry which is preliminary data.</text>
</comment>
<dbReference type="PROSITE" id="PS50088">
    <property type="entry name" value="ANK_REPEAT"/>
    <property type="match status" value="2"/>
</dbReference>
<feature type="repeat" description="ANK" evidence="6">
    <location>
        <begin position="603"/>
        <end position="635"/>
    </location>
</feature>
<name>A0A8H5KPU9_9HYPO</name>
<dbReference type="PROSITE" id="PS50297">
    <property type="entry name" value="ANK_REP_REGION"/>
    <property type="match status" value="1"/>
</dbReference>
<accession>A0A8H5KPU9</accession>
<dbReference type="InterPro" id="IPR056884">
    <property type="entry name" value="NPHP3-like_N"/>
</dbReference>
<dbReference type="SFLD" id="SFLDS00003">
    <property type="entry name" value="Haloacid_Dehalogenase"/>
    <property type="match status" value="1"/>
</dbReference>
<dbReference type="SFLD" id="SFLDG01129">
    <property type="entry name" value="C1.5:_HAD__Beta-PGM__Phosphata"/>
    <property type="match status" value="1"/>
</dbReference>
<keyword evidence="6" id="KW-0040">ANK repeat</keyword>
<dbReference type="PRINTS" id="PR00413">
    <property type="entry name" value="HADHALOGNASE"/>
</dbReference>
<dbReference type="Pfam" id="PF00702">
    <property type="entry name" value="Hydrolase"/>
    <property type="match status" value="1"/>
</dbReference>
<dbReference type="Gene3D" id="3.40.50.1000">
    <property type="entry name" value="HAD superfamily/HAD-like"/>
    <property type="match status" value="1"/>
</dbReference>
<dbReference type="Pfam" id="PF00023">
    <property type="entry name" value="Ank"/>
    <property type="match status" value="1"/>
</dbReference>
<dbReference type="OrthoDB" id="444127at2759"/>
<evidence type="ECO:0000313" key="8">
    <source>
        <dbReference type="EMBL" id="KAF5578265.1"/>
    </source>
</evidence>
<proteinExistence type="predicted"/>
<organism evidence="8 9">
    <name type="scientific">Fusarium pseudocircinatum</name>
    <dbReference type="NCBI Taxonomy" id="56676"/>
    <lineage>
        <taxon>Eukaryota</taxon>
        <taxon>Fungi</taxon>
        <taxon>Dikarya</taxon>
        <taxon>Ascomycota</taxon>
        <taxon>Pezizomycotina</taxon>
        <taxon>Sordariomycetes</taxon>
        <taxon>Hypocreomycetidae</taxon>
        <taxon>Hypocreales</taxon>
        <taxon>Nectriaceae</taxon>
        <taxon>Fusarium</taxon>
        <taxon>Fusarium fujikuroi species complex</taxon>
    </lineage>
</organism>
<dbReference type="NCBIfam" id="TIGR01549">
    <property type="entry name" value="HAD-SF-IA-v1"/>
    <property type="match status" value="1"/>
</dbReference>
<dbReference type="GO" id="GO:0044281">
    <property type="term" value="P:small molecule metabolic process"/>
    <property type="evidence" value="ECO:0007669"/>
    <property type="project" value="UniProtKB-ARBA"/>
</dbReference>
<dbReference type="Gene3D" id="1.25.40.20">
    <property type="entry name" value="Ankyrin repeat-containing domain"/>
    <property type="match status" value="2"/>
</dbReference>
<dbReference type="AlphaFoldDB" id="A0A8H5KPU9"/>
<evidence type="ECO:0000313" key="9">
    <source>
        <dbReference type="Proteomes" id="UP000546213"/>
    </source>
</evidence>
<dbReference type="InterPro" id="IPR051400">
    <property type="entry name" value="HAD-like_hydrolase"/>
</dbReference>
<gene>
    <name evidence="8" type="ORF">FPCIR_11668</name>
</gene>
<dbReference type="Pfam" id="PF12796">
    <property type="entry name" value="Ank_2"/>
    <property type="match status" value="1"/>
</dbReference>
<keyword evidence="5" id="KW-0460">Magnesium</keyword>
<dbReference type="GO" id="GO:0046872">
    <property type="term" value="F:metal ion binding"/>
    <property type="evidence" value="ECO:0007669"/>
    <property type="project" value="UniProtKB-KW"/>
</dbReference>
<feature type="domain" description="Nephrocystin 3-like N-terminal" evidence="7">
    <location>
        <begin position="250"/>
        <end position="308"/>
    </location>
</feature>
<dbReference type="PANTHER" id="PTHR46470:SF2">
    <property type="entry name" value="GLYCERALDEHYDE 3-PHOSPHATE PHOSPHATASE"/>
    <property type="match status" value="1"/>
</dbReference>
<dbReference type="InterPro" id="IPR027417">
    <property type="entry name" value="P-loop_NTPase"/>
</dbReference>
<dbReference type="InterPro" id="IPR036770">
    <property type="entry name" value="Ankyrin_rpt-contain_sf"/>
</dbReference>
<sequence length="713" mass="80397">MASQPLRTMVFFDLDNTLFDHQKSLDTAMALVRTRFPLLRQISLARLTEKYNKALNLVYDRYLRNEIAHQDQDREKLKLFFKSLDLEEPDSECIARFRNLYKTGYRMHRSAMPGGIQTLRSLRQNGYRTAIITNGPTESQIEKAKDIGVFDLVECVITSEEAGHPKPDVRIFQYAMENLGVEPDNAFMVGDSVEADIKGALDAKITPILYSPSSNSSFKMFFGQEISVICQFDQLDMNSRWHDITPAVDGTCKWIFSNPEYKKWAEGDGHRLFWIKGSPGCGKSTLFKCLRDSHSAMMTENSGLKVVFVSASSFLEDFDSVGQAISATNERDPDRDWEVFPRGKTNLIHIAARMGLAYLFDALTQESLGKQKLKQDVLDFNTEDDYGYTVLHLAAVRGNEQIVKQIIFDHHFTKKPLNLRPTIDDDDFGAPVVDCPLLMALFAGHGSVAQLLLDHGREHGTFDPSKISFGYSLGYSIRLKSSYAAFNMPRYVFNLTKPLRIAGELVEGNAGSSQTRPREEKGWQIAIFIRRKLQPVGQWLMEDPDEAIFETIGYLLDDVNFDYIEADIPVGNALHLMAENGSLEMVKILVASGRVDINASNPFNLTPLAFAAKENHDEVVYHLLQQGAMPYTNDSYLFTPLFCALSAQNEGGERVIRALLRQDIPENSSQIALHLTAAKLLGDDKLVESCVSKKPKLLRPFAHSLEKKTWPED</sequence>
<dbReference type="NCBIfam" id="TIGR01509">
    <property type="entry name" value="HAD-SF-IA-v3"/>
    <property type="match status" value="1"/>
</dbReference>
<dbReference type="Proteomes" id="UP000546213">
    <property type="component" value="Unassembled WGS sequence"/>
</dbReference>
<keyword evidence="2" id="KW-0479">Metal-binding</keyword>
<dbReference type="Gene3D" id="1.10.150.520">
    <property type="match status" value="1"/>
</dbReference>
<dbReference type="SUPFAM" id="SSF52540">
    <property type="entry name" value="P-loop containing nucleoside triphosphate hydrolases"/>
    <property type="match status" value="1"/>
</dbReference>
<keyword evidence="4" id="KW-0378">Hydrolase</keyword>